<dbReference type="EMBL" id="FO818640">
    <property type="protein sequence ID" value="CDM97377.1"/>
    <property type="molecule type" value="Genomic_DNA"/>
</dbReference>
<feature type="transmembrane region" description="Helical" evidence="2">
    <location>
        <begin position="176"/>
        <end position="197"/>
    </location>
</feature>
<evidence type="ECO:0000313" key="3">
    <source>
        <dbReference type="EMBL" id="CDM97377.1"/>
    </source>
</evidence>
<dbReference type="Pfam" id="PF01436">
    <property type="entry name" value="NHL"/>
    <property type="match status" value="1"/>
</dbReference>
<dbReference type="Proteomes" id="UP000032946">
    <property type="component" value="Chromosome"/>
</dbReference>
<name>A0A9P1P0Y1_9CYAN</name>
<sequence length="587" mass="68278">MKSILMVYLIIVIMTVIVSIFVRIYQRISHYRTFKDIKHNYNYRQPNQCLVGFILQHKIEEITMITNPETTPGVLQYGKRKIIGVMRYEDDYRLITKEFDQDAEVVLMNPKVLISSKIPPLIRIINPRKKRSYYFVVTDIWGNIDRRKTREVFNQLSAHFRGGIISYGQPTQELKIFVQSLIVVMFIGLLTTIYSSFNAAYPQQLGFISASPNGDVFTTDHRYLYNLDSQGNLHNKYALKDLGIREGITDLQVSDRSQLFLGNWETGRIEYCQLDQNTCQELPGFQKDTGINWEFRSTFKFVVDHEKQLIYATDTARHRLVALTMNGEILESTRGEEILPTEEEMLLCYPNGITIDNNGKLAVADSNNFRLITWLTNSEGLEITPDQQIDTVRPPRPITECLPDHTTRPKNWIIRSWEKLLRDHTNYYIEGRRIALTVADSGKTFPIFLEQDNQGFWWVLVSESSFSRYNLIRFDPNWSRPRKVWLPETTDISNMTIAENQVLLTVPEYGEIWAIAVDNLSFSIFGDDTFKQLMSEIKQSKQNLLRVYYQSLMLTIISCAMVLVIYLWESHQKAMKLLGLDPNLPGY</sequence>
<keyword evidence="2" id="KW-0472">Membrane</keyword>
<evidence type="ECO:0000256" key="2">
    <source>
        <dbReference type="SAM" id="Phobius"/>
    </source>
</evidence>
<keyword evidence="2" id="KW-1133">Transmembrane helix</keyword>
<feature type="transmembrane region" description="Helical" evidence="2">
    <location>
        <begin position="6"/>
        <end position="25"/>
    </location>
</feature>
<dbReference type="InterPro" id="IPR011042">
    <property type="entry name" value="6-blade_b-propeller_TolB-like"/>
</dbReference>
<dbReference type="AlphaFoldDB" id="A0A9P1P0Y1"/>
<dbReference type="SUPFAM" id="SSF63829">
    <property type="entry name" value="Calcium-dependent phosphotriesterase"/>
    <property type="match status" value="1"/>
</dbReference>
<accession>A0A9P1P0Y1</accession>
<keyword evidence="1" id="KW-0677">Repeat</keyword>
<evidence type="ECO:0000256" key="1">
    <source>
        <dbReference type="ARBA" id="ARBA00022737"/>
    </source>
</evidence>
<keyword evidence="4" id="KW-1185">Reference proteome</keyword>
<evidence type="ECO:0000313" key="4">
    <source>
        <dbReference type="Proteomes" id="UP000032946"/>
    </source>
</evidence>
<dbReference type="RefSeq" id="WP_006668581.1">
    <property type="nucleotide sequence ID" value="NZ_FO818640.1"/>
</dbReference>
<gene>
    <name evidence="3" type="ORF">ARTHRO_50347</name>
</gene>
<organism evidence="3 4">
    <name type="scientific">Limnospira indica PCC 8005</name>
    <dbReference type="NCBI Taxonomy" id="376219"/>
    <lineage>
        <taxon>Bacteria</taxon>
        <taxon>Bacillati</taxon>
        <taxon>Cyanobacteriota</taxon>
        <taxon>Cyanophyceae</taxon>
        <taxon>Oscillatoriophycideae</taxon>
        <taxon>Oscillatoriales</taxon>
        <taxon>Sirenicapillariaceae</taxon>
        <taxon>Limnospira</taxon>
    </lineage>
</organism>
<reference evidence="3 4" key="1">
    <citation type="submission" date="2014-02" db="EMBL/GenBank/DDBJ databases">
        <authorList>
            <person name="Genoscope - CEA"/>
        </authorList>
    </citation>
    <scope>NUCLEOTIDE SEQUENCE [LARGE SCALE GENOMIC DNA]</scope>
    <source>
        <strain evidence="3 4">PCC 8005</strain>
    </source>
</reference>
<protein>
    <submittedName>
        <fullName evidence="3">NHL repeat containing protein</fullName>
    </submittedName>
</protein>
<feature type="transmembrane region" description="Helical" evidence="2">
    <location>
        <begin position="547"/>
        <end position="568"/>
    </location>
</feature>
<dbReference type="InterPro" id="IPR001258">
    <property type="entry name" value="NHL_repeat"/>
</dbReference>
<keyword evidence="2" id="KW-0812">Transmembrane</keyword>
<dbReference type="Gene3D" id="2.120.10.30">
    <property type="entry name" value="TolB, C-terminal domain"/>
    <property type="match status" value="1"/>
</dbReference>
<proteinExistence type="predicted"/>